<keyword evidence="2" id="KW-0472">Membrane</keyword>
<keyword evidence="3" id="KW-0732">Signal</keyword>
<keyword evidence="2" id="KW-1133">Transmembrane helix</keyword>
<dbReference type="EMBL" id="SNRW01012416">
    <property type="protein sequence ID" value="KAA6373853.1"/>
    <property type="molecule type" value="Genomic_DNA"/>
</dbReference>
<feature type="compositionally biased region" description="Acidic residues" evidence="1">
    <location>
        <begin position="124"/>
        <end position="133"/>
    </location>
</feature>
<dbReference type="Proteomes" id="UP000324800">
    <property type="component" value="Unassembled WGS sequence"/>
</dbReference>
<feature type="compositionally biased region" description="Acidic residues" evidence="1">
    <location>
        <begin position="146"/>
        <end position="157"/>
    </location>
</feature>
<name>A0A5J4UU50_9EUKA</name>
<evidence type="ECO:0000256" key="3">
    <source>
        <dbReference type="SAM" id="SignalP"/>
    </source>
</evidence>
<evidence type="ECO:0000313" key="5">
    <source>
        <dbReference type="Proteomes" id="UP000324800"/>
    </source>
</evidence>
<dbReference type="AlphaFoldDB" id="A0A5J4UU50"/>
<sequence length="157" mass="18010">MLYCLLLRLSVQISLGSSSSSSIDRSLLRNGVQIDDEINNVGIYIAFLNPFIITSSIAYYLALSYSDNSFLAGISFKDRIKVYEEGKKKAKILTQTQQTKLLLEARGGGKIKPKRELKRHVEQNNEEVEEQAEDERRNQHDYPMNVEDDECDDQQIY</sequence>
<accession>A0A5J4UU50</accession>
<protein>
    <recommendedName>
        <fullName evidence="6">Transmembrane protein</fullName>
    </recommendedName>
</protein>
<keyword evidence="2" id="KW-0812">Transmembrane</keyword>
<evidence type="ECO:0000256" key="1">
    <source>
        <dbReference type="SAM" id="MobiDB-lite"/>
    </source>
</evidence>
<feature type="signal peptide" evidence="3">
    <location>
        <begin position="1"/>
        <end position="16"/>
    </location>
</feature>
<evidence type="ECO:0000313" key="4">
    <source>
        <dbReference type="EMBL" id="KAA6373853.1"/>
    </source>
</evidence>
<gene>
    <name evidence="4" type="ORF">EZS28_030620</name>
</gene>
<reference evidence="4 5" key="1">
    <citation type="submission" date="2019-03" db="EMBL/GenBank/DDBJ databases">
        <title>Single cell metagenomics reveals metabolic interactions within the superorganism composed of flagellate Streblomastix strix and complex community of Bacteroidetes bacteria on its surface.</title>
        <authorList>
            <person name="Treitli S.C."/>
            <person name="Kolisko M."/>
            <person name="Husnik F."/>
            <person name="Keeling P."/>
            <person name="Hampl V."/>
        </authorList>
    </citation>
    <scope>NUCLEOTIDE SEQUENCE [LARGE SCALE GENOMIC DNA]</scope>
    <source>
        <strain evidence="4">ST1C</strain>
    </source>
</reference>
<feature type="chain" id="PRO_5023936167" description="Transmembrane protein" evidence="3">
    <location>
        <begin position="17"/>
        <end position="157"/>
    </location>
</feature>
<feature type="transmembrane region" description="Helical" evidence="2">
    <location>
        <begin position="44"/>
        <end position="62"/>
    </location>
</feature>
<proteinExistence type="predicted"/>
<comment type="caution">
    <text evidence="4">The sequence shown here is derived from an EMBL/GenBank/DDBJ whole genome shotgun (WGS) entry which is preliminary data.</text>
</comment>
<feature type="region of interest" description="Disordered" evidence="1">
    <location>
        <begin position="113"/>
        <end position="157"/>
    </location>
</feature>
<evidence type="ECO:0008006" key="6">
    <source>
        <dbReference type="Google" id="ProtNLM"/>
    </source>
</evidence>
<organism evidence="4 5">
    <name type="scientific">Streblomastix strix</name>
    <dbReference type="NCBI Taxonomy" id="222440"/>
    <lineage>
        <taxon>Eukaryota</taxon>
        <taxon>Metamonada</taxon>
        <taxon>Preaxostyla</taxon>
        <taxon>Oxymonadida</taxon>
        <taxon>Streblomastigidae</taxon>
        <taxon>Streblomastix</taxon>
    </lineage>
</organism>
<evidence type="ECO:0000256" key="2">
    <source>
        <dbReference type="SAM" id="Phobius"/>
    </source>
</evidence>